<reference evidence="2" key="1">
    <citation type="submission" date="2016-05" db="EMBL/GenBank/DDBJ databases">
        <authorList>
            <person name="Lavstsen T."/>
            <person name="Jespersen J.S."/>
        </authorList>
    </citation>
    <scope>NUCLEOTIDE SEQUENCE [LARGE SCALE GENOMIC DNA]</scope>
</reference>
<name>A0A1A8VQR4_PLAOA</name>
<evidence type="ECO:0000256" key="1">
    <source>
        <dbReference type="SAM" id="MobiDB-lite"/>
    </source>
</evidence>
<dbReference type="EMBL" id="FLQU01000224">
    <property type="protein sequence ID" value="SBS82798.1"/>
    <property type="molecule type" value="Genomic_DNA"/>
</dbReference>
<evidence type="ECO:0000313" key="4">
    <source>
        <dbReference type="Proteomes" id="UP000078546"/>
    </source>
</evidence>
<dbReference type="EMBL" id="FLQV01000282">
    <property type="protein sequence ID" value="SBS87844.1"/>
    <property type="molecule type" value="Genomic_DNA"/>
</dbReference>
<feature type="region of interest" description="Disordered" evidence="1">
    <location>
        <begin position="66"/>
        <end position="85"/>
    </location>
</feature>
<organism evidence="2 5">
    <name type="scientific">Plasmodium ovale curtisi</name>
    <dbReference type="NCBI Taxonomy" id="864141"/>
    <lineage>
        <taxon>Eukaryota</taxon>
        <taxon>Sar</taxon>
        <taxon>Alveolata</taxon>
        <taxon>Apicomplexa</taxon>
        <taxon>Aconoidasida</taxon>
        <taxon>Haemosporida</taxon>
        <taxon>Plasmodiidae</taxon>
        <taxon>Plasmodium</taxon>
        <taxon>Plasmodium (Plasmodium)</taxon>
    </lineage>
</organism>
<accession>A0A1A8VQR4</accession>
<dbReference type="Proteomes" id="UP000078546">
    <property type="component" value="Unassembled WGS sequence"/>
</dbReference>
<evidence type="ECO:0000313" key="5">
    <source>
        <dbReference type="Proteomes" id="UP000078560"/>
    </source>
</evidence>
<gene>
    <name evidence="3" type="ORF">POVCU1_015290</name>
    <name evidence="2" type="ORF">POVCU2_0017170</name>
</gene>
<protein>
    <submittedName>
        <fullName evidence="2">Uncharacterized protein</fullName>
    </submittedName>
</protein>
<sequence>MYQNEGSLKEQGRNESKNMGKCAVEYPHKSVGGNARESIAMDLFFAPKRYSKRSKKLSLIWRKVGRRDSHALHGPGQTVRRPRFR</sequence>
<dbReference type="AlphaFoldDB" id="A0A1A8VQR4"/>
<dbReference type="Proteomes" id="UP000078560">
    <property type="component" value="Unassembled WGS sequence"/>
</dbReference>
<proteinExistence type="predicted"/>
<evidence type="ECO:0000313" key="3">
    <source>
        <dbReference type="EMBL" id="SBS87844.1"/>
    </source>
</evidence>
<reference evidence="4 5" key="2">
    <citation type="submission" date="2016-05" db="EMBL/GenBank/DDBJ databases">
        <authorList>
            <person name="Naeem Raeece"/>
        </authorList>
    </citation>
    <scope>NUCLEOTIDE SEQUENCE [LARGE SCALE GENOMIC DNA]</scope>
</reference>
<evidence type="ECO:0000313" key="2">
    <source>
        <dbReference type="EMBL" id="SBS82798.1"/>
    </source>
</evidence>